<name>I6TC17_BETVU</name>
<dbReference type="GO" id="GO:0008233">
    <property type="term" value="F:peptidase activity"/>
    <property type="evidence" value="ECO:0007669"/>
    <property type="project" value="UniProtKB-KW"/>
</dbReference>
<accession>I6TC17</accession>
<gene>
    <name evidence="3" type="primary">SlP1</name>
</gene>
<dbReference type="EMBL" id="JN378753">
    <property type="protein sequence ID" value="AFM94016.1"/>
    <property type="molecule type" value="Genomic_DNA"/>
</dbReference>
<dbReference type="AlphaFoldDB" id="I6TC17"/>
<feature type="compositionally biased region" description="Basic and acidic residues" evidence="1">
    <location>
        <begin position="120"/>
        <end position="134"/>
    </location>
</feature>
<evidence type="ECO:0000259" key="2">
    <source>
        <dbReference type="Pfam" id="PF23001"/>
    </source>
</evidence>
<evidence type="ECO:0000313" key="3">
    <source>
        <dbReference type="EMBL" id="AFM94016.1"/>
    </source>
</evidence>
<reference evidence="3" key="1">
    <citation type="submission" date="2011-07" db="EMBL/GenBank/DDBJ databases">
        <title>The RED HYPCOTYL (R)-key locus of betalain-synthesis in Beta vulgaris.</title>
        <authorList>
            <person name="Zhang C.-L."/>
            <person name="Xiao X."/>
            <person name="Xu D."/>
            <person name="Jiang X."/>
            <person name="Chen D."/>
            <person name="Hall J."/>
            <person name="Martin K."/>
            <person name="McGrath M.J."/>
        </authorList>
    </citation>
    <scope>NUCLEOTIDE SEQUENCE</scope>
</reference>
<dbReference type="InterPro" id="IPR055143">
    <property type="entry name" value="MBTP1_N"/>
</dbReference>
<feature type="domain" description="Membrane-bound transcription factor site-1 protease-like N-terminal" evidence="2">
    <location>
        <begin position="22"/>
        <end position="88"/>
    </location>
</feature>
<keyword evidence="3" id="KW-0378">Hydrolase</keyword>
<keyword evidence="3" id="KW-0645">Protease</keyword>
<feature type="region of interest" description="Disordered" evidence="1">
    <location>
        <begin position="106"/>
        <end position="134"/>
    </location>
</feature>
<sequence>MVEFSRQGKSSIAAHHHLLRFRFSDYKDAKFQQDYLRHSIEFDGWEWSERRNSASNFSTDFGVVSIEESVEIVVIGEIERLNKVKVVSVDLSCTNNLLKEDKLEKESEFRRHCQSGRENGGAKEVGKEDGKWKP</sequence>
<protein>
    <submittedName>
        <fullName evidence="3">Site-1 protease</fullName>
    </submittedName>
</protein>
<evidence type="ECO:0000256" key="1">
    <source>
        <dbReference type="SAM" id="MobiDB-lite"/>
    </source>
</evidence>
<proteinExistence type="predicted"/>
<dbReference type="GO" id="GO:0006508">
    <property type="term" value="P:proteolysis"/>
    <property type="evidence" value="ECO:0007669"/>
    <property type="project" value="UniProtKB-KW"/>
</dbReference>
<organism evidence="3">
    <name type="scientific">Beta vulgaris</name>
    <name type="common">Sugar beet</name>
    <dbReference type="NCBI Taxonomy" id="161934"/>
    <lineage>
        <taxon>Eukaryota</taxon>
        <taxon>Viridiplantae</taxon>
        <taxon>Streptophyta</taxon>
        <taxon>Embryophyta</taxon>
        <taxon>Tracheophyta</taxon>
        <taxon>Spermatophyta</taxon>
        <taxon>Magnoliopsida</taxon>
        <taxon>eudicotyledons</taxon>
        <taxon>Gunneridae</taxon>
        <taxon>Pentapetalae</taxon>
        <taxon>Caryophyllales</taxon>
        <taxon>Chenopodiaceae</taxon>
        <taxon>Betoideae</taxon>
        <taxon>Beta</taxon>
    </lineage>
</organism>
<dbReference type="Pfam" id="PF23001">
    <property type="entry name" value="MBTP1_N"/>
    <property type="match status" value="1"/>
</dbReference>